<keyword evidence="5" id="KW-0496">Mitochondrion</keyword>
<dbReference type="SUPFAM" id="SSF49777">
    <property type="entry name" value="PEBP-like"/>
    <property type="match status" value="1"/>
</dbReference>
<proteinExistence type="inferred from homology"/>
<accession>A0AAU9W2G8</accession>
<evidence type="ECO:0000313" key="11">
    <source>
        <dbReference type="Proteomes" id="UP001159428"/>
    </source>
</evidence>
<dbReference type="Pfam" id="PF01161">
    <property type="entry name" value="PBP"/>
    <property type="match status" value="1"/>
</dbReference>
<evidence type="ECO:0000256" key="5">
    <source>
        <dbReference type="ARBA" id="ARBA00023128"/>
    </source>
</evidence>
<evidence type="ECO:0000313" key="10">
    <source>
        <dbReference type="EMBL" id="CAH3042208.1"/>
    </source>
</evidence>
<dbReference type="PANTHER" id="PTHR11362">
    <property type="entry name" value="PHOSPHATIDYLETHANOLAMINE-BINDING PROTEIN"/>
    <property type="match status" value="1"/>
</dbReference>
<dbReference type="InterPro" id="IPR035810">
    <property type="entry name" value="PEBP_euk"/>
</dbReference>
<keyword evidence="2" id="KW-0809">Transit peptide</keyword>
<protein>
    <recommendedName>
        <fullName evidence="8">Large ribosomal subunit protein mL38</fullName>
    </recommendedName>
    <alternativeName>
        <fullName evidence="9">39S ribosomal protein L38, mitochondrial</fullName>
    </alternativeName>
</protein>
<evidence type="ECO:0000256" key="8">
    <source>
        <dbReference type="ARBA" id="ARBA00039444"/>
    </source>
</evidence>
<dbReference type="InterPro" id="IPR008914">
    <property type="entry name" value="PEBP"/>
</dbReference>
<dbReference type="GO" id="GO:0005762">
    <property type="term" value="C:mitochondrial large ribosomal subunit"/>
    <property type="evidence" value="ECO:0007669"/>
    <property type="project" value="TreeGrafter"/>
</dbReference>
<dbReference type="AlphaFoldDB" id="A0AAU9W2G8"/>
<evidence type="ECO:0000256" key="4">
    <source>
        <dbReference type="ARBA" id="ARBA00023054"/>
    </source>
</evidence>
<reference evidence="10 11" key="1">
    <citation type="submission" date="2022-05" db="EMBL/GenBank/DDBJ databases">
        <authorList>
            <consortium name="Genoscope - CEA"/>
            <person name="William W."/>
        </authorList>
    </citation>
    <scope>NUCLEOTIDE SEQUENCE [LARGE SCALE GENOMIC DNA]</scope>
</reference>
<evidence type="ECO:0000256" key="6">
    <source>
        <dbReference type="ARBA" id="ARBA00023274"/>
    </source>
</evidence>
<sequence>MAANMARRTSQCIFRSSRKMFSFPMRPRNTDQLRMSSINTEAFGAQDIVDQPKKRKQVRRMQSVICKKNRHDPAMERAAREGSLLVPLEAVQKEWKSKNEFSTTTKLARHYGIFKHIFNGEEFTATTRMSVTFGETDHVIHGNFLTPSQATIQPTVSYTCEDDSLWTVIFTNPDGNLIERETEFLHWMVGNIPGSRINDGDVLCDYLPPVPAHGTGFHRFVFSLLKQTGKLDLRSHVCIDGRDISSRTFSTAKFISDHKNNLTPAGLCFFQATWDESVTQTYMEKLGITEPVFKPKEFLTPEQIRKIVIREVSEKKYRNM</sequence>
<comment type="subcellular location">
    <subcellularLocation>
        <location evidence="1">Mitochondrion</location>
    </subcellularLocation>
</comment>
<dbReference type="InterPro" id="IPR036610">
    <property type="entry name" value="PEBP-like_sf"/>
</dbReference>
<comment type="similarity">
    <text evidence="7">Belongs to the phosphatidylethanolamine-binding protein family. Mitochondrion-specific ribosomal protein mL38 subfamily.</text>
</comment>
<gene>
    <name evidence="10" type="ORF">PMEA_00028687</name>
</gene>
<evidence type="ECO:0000256" key="2">
    <source>
        <dbReference type="ARBA" id="ARBA00022946"/>
    </source>
</evidence>
<dbReference type="EMBL" id="CALNXJ010000006">
    <property type="protein sequence ID" value="CAH3042208.1"/>
    <property type="molecule type" value="Genomic_DNA"/>
</dbReference>
<dbReference type="Gene3D" id="3.90.280.10">
    <property type="entry name" value="PEBP-like"/>
    <property type="match status" value="1"/>
</dbReference>
<keyword evidence="3" id="KW-0689">Ribosomal protein</keyword>
<name>A0AAU9W2G8_9CNID</name>
<evidence type="ECO:0000256" key="7">
    <source>
        <dbReference type="ARBA" id="ARBA00038016"/>
    </source>
</evidence>
<evidence type="ECO:0000256" key="3">
    <source>
        <dbReference type="ARBA" id="ARBA00022980"/>
    </source>
</evidence>
<evidence type="ECO:0000256" key="1">
    <source>
        <dbReference type="ARBA" id="ARBA00004173"/>
    </source>
</evidence>
<dbReference type="CDD" id="cd00866">
    <property type="entry name" value="PEBP_euk"/>
    <property type="match status" value="1"/>
</dbReference>
<keyword evidence="11" id="KW-1185">Reference proteome</keyword>
<evidence type="ECO:0000256" key="9">
    <source>
        <dbReference type="ARBA" id="ARBA00041206"/>
    </source>
</evidence>
<dbReference type="Proteomes" id="UP001159428">
    <property type="component" value="Unassembled WGS sequence"/>
</dbReference>
<dbReference type="PANTHER" id="PTHR11362:SF133">
    <property type="entry name" value="LARGE RIBOSOMAL SUBUNIT PROTEIN ML38"/>
    <property type="match status" value="1"/>
</dbReference>
<comment type="caution">
    <text evidence="10">The sequence shown here is derived from an EMBL/GenBank/DDBJ whole genome shotgun (WGS) entry which is preliminary data.</text>
</comment>
<keyword evidence="4" id="KW-0175">Coiled coil</keyword>
<organism evidence="10 11">
    <name type="scientific">Pocillopora meandrina</name>
    <dbReference type="NCBI Taxonomy" id="46732"/>
    <lineage>
        <taxon>Eukaryota</taxon>
        <taxon>Metazoa</taxon>
        <taxon>Cnidaria</taxon>
        <taxon>Anthozoa</taxon>
        <taxon>Hexacorallia</taxon>
        <taxon>Scleractinia</taxon>
        <taxon>Astrocoeniina</taxon>
        <taxon>Pocilloporidae</taxon>
        <taxon>Pocillopora</taxon>
    </lineage>
</organism>
<keyword evidence="6" id="KW-0687">Ribonucleoprotein</keyword>